<dbReference type="PANTHER" id="PTHR43407">
    <property type="entry name" value="GLUTAMINE SYNTHETASE"/>
    <property type="match status" value="1"/>
</dbReference>
<gene>
    <name evidence="13" type="primary">glnA</name>
    <name evidence="13" type="ORF">JRV97_01540</name>
</gene>
<comment type="catalytic activity">
    <reaction evidence="10">
        <text>L-glutamate + NH4(+) + ATP = L-glutamine + ADP + phosphate + H(+)</text>
        <dbReference type="Rhea" id="RHEA:16169"/>
        <dbReference type="ChEBI" id="CHEBI:15378"/>
        <dbReference type="ChEBI" id="CHEBI:28938"/>
        <dbReference type="ChEBI" id="CHEBI:29985"/>
        <dbReference type="ChEBI" id="CHEBI:30616"/>
        <dbReference type="ChEBI" id="CHEBI:43474"/>
        <dbReference type="ChEBI" id="CHEBI:58359"/>
        <dbReference type="ChEBI" id="CHEBI:456216"/>
        <dbReference type="EC" id="6.3.1.2"/>
    </reaction>
</comment>
<dbReference type="PROSITE" id="PS00180">
    <property type="entry name" value="GLNA_1"/>
    <property type="match status" value="1"/>
</dbReference>
<sequence length="444" mass="50449">MFIVERDEVLKVVESEKVKFIRLQITDINGLLKNVEIPWDELKNSFEKGTMFDGSSIEGFVRIEESDMYLRPDPSTFAIYPWTDQGYKSARLICDVYNSNGTPFEGDPRYRLKLVLNKLKEKGFSAYVGPEPEFFLLPKDSQSNKPILKFLDNGGYFDLLPIDQGEETRKDIVLALEEMGINVEASHHEVAPSQHEIDFTYDEALKTADNIQTFKLVVKTIALLKGLHATFMPKPFFGENGSGMHTHLSLFKDGKNAFYDENKEFELSETLRYFVGGVLKHIKAITAIANPTINSYKRLVPGYEAPVNIAWSPSNRSALIRVPAARGKGTRIEVRSPDPTANPYLLLATLLAAGLEGIENNIEPPSPVISNIYHMTPEERDKVGIDHLPGNLKEAIEELKKDDLIKSVLGNHIFEKYIELKESEWKEFSINVTDWEINKYLWIM</sequence>
<protein>
    <recommendedName>
        <fullName evidence="3 10">Glutamine synthetase</fullName>
        <ecNumber evidence="10">6.3.1.2</ecNumber>
    </recommendedName>
</protein>
<evidence type="ECO:0000256" key="8">
    <source>
        <dbReference type="PROSITE-ProRule" id="PRU01330"/>
    </source>
</evidence>
<dbReference type="EMBL" id="CP069362">
    <property type="protein sequence ID" value="WGS65269.1"/>
    <property type="molecule type" value="Genomic_DNA"/>
</dbReference>
<dbReference type="Gene3D" id="3.30.590.10">
    <property type="entry name" value="Glutamine synthetase/guanido kinase, catalytic domain"/>
    <property type="match status" value="1"/>
</dbReference>
<proteinExistence type="inferred from homology"/>
<keyword evidence="4" id="KW-0963">Cytoplasm</keyword>
<evidence type="ECO:0000256" key="3">
    <source>
        <dbReference type="ARBA" id="ARBA00021364"/>
    </source>
</evidence>
<dbReference type="SMART" id="SM01230">
    <property type="entry name" value="Gln-synt_C"/>
    <property type="match status" value="1"/>
</dbReference>
<keyword evidence="7 10" id="KW-0067">ATP-binding</keyword>
<dbReference type="InterPro" id="IPR036651">
    <property type="entry name" value="Gln_synt_N_sf"/>
</dbReference>
<organism evidence="13 14">
    <name type="scientific">Marinitoga aeolica</name>
    <dbReference type="NCBI Taxonomy" id="2809031"/>
    <lineage>
        <taxon>Bacteria</taxon>
        <taxon>Thermotogati</taxon>
        <taxon>Thermotogota</taxon>
        <taxon>Thermotogae</taxon>
        <taxon>Petrotogales</taxon>
        <taxon>Petrotogaceae</taxon>
        <taxon>Marinitoga</taxon>
    </lineage>
</organism>
<evidence type="ECO:0000256" key="10">
    <source>
        <dbReference type="RuleBase" id="RU004356"/>
    </source>
</evidence>
<feature type="domain" description="GS catalytic" evidence="12">
    <location>
        <begin position="108"/>
        <end position="444"/>
    </location>
</feature>
<dbReference type="PANTHER" id="PTHR43407:SF1">
    <property type="entry name" value="LENGSIN"/>
    <property type="match status" value="1"/>
</dbReference>
<dbReference type="NCBIfam" id="TIGR00653">
    <property type="entry name" value="GlnA"/>
    <property type="match status" value="1"/>
</dbReference>
<evidence type="ECO:0000256" key="5">
    <source>
        <dbReference type="ARBA" id="ARBA00022598"/>
    </source>
</evidence>
<dbReference type="InterPro" id="IPR027303">
    <property type="entry name" value="Gln_synth_gly_rich_site"/>
</dbReference>
<dbReference type="EC" id="6.3.1.2" evidence="10"/>
<dbReference type="InterPro" id="IPR008147">
    <property type="entry name" value="Gln_synt_N"/>
</dbReference>
<accession>A0ABY8PRK1</accession>
<dbReference type="InterPro" id="IPR004809">
    <property type="entry name" value="Gln_synth_I"/>
</dbReference>
<reference evidence="13 14" key="1">
    <citation type="submission" date="2021-02" db="EMBL/GenBank/DDBJ databases">
        <title>Characterization of Marinitoga sp. nov. str. BP5-C20A.</title>
        <authorList>
            <person name="Erauso G."/>
            <person name="Postec A."/>
        </authorList>
    </citation>
    <scope>NUCLEOTIDE SEQUENCE [LARGE SCALE GENOMIC DNA]</scope>
    <source>
        <strain evidence="13 14">BP5-C20A</strain>
    </source>
</reference>
<evidence type="ECO:0000256" key="9">
    <source>
        <dbReference type="RuleBase" id="RU000384"/>
    </source>
</evidence>
<evidence type="ECO:0000313" key="14">
    <source>
        <dbReference type="Proteomes" id="UP001232493"/>
    </source>
</evidence>
<dbReference type="GO" id="GO:0004356">
    <property type="term" value="F:glutamine synthetase activity"/>
    <property type="evidence" value="ECO:0007669"/>
    <property type="project" value="UniProtKB-EC"/>
</dbReference>
<evidence type="ECO:0000259" key="11">
    <source>
        <dbReference type="PROSITE" id="PS51986"/>
    </source>
</evidence>
<evidence type="ECO:0000259" key="12">
    <source>
        <dbReference type="PROSITE" id="PS51987"/>
    </source>
</evidence>
<dbReference type="SUPFAM" id="SSF54368">
    <property type="entry name" value="Glutamine synthetase, N-terminal domain"/>
    <property type="match status" value="1"/>
</dbReference>
<evidence type="ECO:0000256" key="1">
    <source>
        <dbReference type="ARBA" id="ARBA00004496"/>
    </source>
</evidence>
<keyword evidence="5 10" id="KW-0436">Ligase</keyword>
<dbReference type="InterPro" id="IPR008146">
    <property type="entry name" value="Gln_synth_cat_dom"/>
</dbReference>
<evidence type="ECO:0000256" key="4">
    <source>
        <dbReference type="ARBA" id="ARBA00022490"/>
    </source>
</evidence>
<comment type="subcellular location">
    <subcellularLocation>
        <location evidence="1">Cytoplasm</location>
    </subcellularLocation>
</comment>
<dbReference type="InterPro" id="IPR027302">
    <property type="entry name" value="Gln_synth_N_conserv_site"/>
</dbReference>
<evidence type="ECO:0000256" key="7">
    <source>
        <dbReference type="ARBA" id="ARBA00022840"/>
    </source>
</evidence>
<dbReference type="Pfam" id="PF03951">
    <property type="entry name" value="Gln-synt_N"/>
    <property type="match status" value="1"/>
</dbReference>
<dbReference type="PROSITE" id="PS51987">
    <property type="entry name" value="GS_CATALYTIC"/>
    <property type="match status" value="1"/>
</dbReference>
<dbReference type="SUPFAM" id="SSF55931">
    <property type="entry name" value="Glutamine synthetase/guanido kinase"/>
    <property type="match status" value="1"/>
</dbReference>
<comment type="similarity">
    <text evidence="2 8 9">Belongs to the glutamine synthetase family.</text>
</comment>
<feature type="domain" description="GS beta-grasp" evidence="11">
    <location>
        <begin position="16"/>
        <end position="101"/>
    </location>
</feature>
<evidence type="ECO:0000313" key="13">
    <source>
        <dbReference type="EMBL" id="WGS65269.1"/>
    </source>
</evidence>
<dbReference type="PROSITE" id="PS00181">
    <property type="entry name" value="GLNA_ATP"/>
    <property type="match status" value="1"/>
</dbReference>
<evidence type="ECO:0000256" key="2">
    <source>
        <dbReference type="ARBA" id="ARBA00009897"/>
    </source>
</evidence>
<keyword evidence="14" id="KW-1185">Reference proteome</keyword>
<dbReference type="Gene3D" id="3.10.20.70">
    <property type="entry name" value="Glutamine synthetase, N-terminal domain"/>
    <property type="match status" value="1"/>
</dbReference>
<name>A0ABY8PRK1_9BACT</name>
<dbReference type="Pfam" id="PF00120">
    <property type="entry name" value="Gln-synt_C"/>
    <property type="match status" value="1"/>
</dbReference>
<dbReference type="InterPro" id="IPR014746">
    <property type="entry name" value="Gln_synth/guanido_kin_cat_dom"/>
</dbReference>
<keyword evidence="6 10" id="KW-0547">Nucleotide-binding</keyword>
<dbReference type="PROSITE" id="PS51986">
    <property type="entry name" value="GS_BETA_GRASP"/>
    <property type="match status" value="1"/>
</dbReference>
<dbReference type="Proteomes" id="UP001232493">
    <property type="component" value="Chromosome"/>
</dbReference>
<evidence type="ECO:0000256" key="6">
    <source>
        <dbReference type="ARBA" id="ARBA00022741"/>
    </source>
</evidence>